<protein>
    <submittedName>
        <fullName evidence="1">Uncharacterized protein</fullName>
    </submittedName>
</protein>
<gene>
    <name evidence="1" type="ORF">JK360_32715</name>
</gene>
<dbReference type="Proteomes" id="UP000629371">
    <property type="component" value="Unassembled WGS sequence"/>
</dbReference>
<sequence length="207" mass="21968">MAIHMRAASLAWTAGGATRVAVTAFLCGAGDAFTVTTAEMRAIPMSLQHSEPNEVRATAGILMNRRGDSMRMLQAPRALLVGAVTVSILGSAGTVAHTAIAADHGPTAKKKTCKVSAYTDRVDRKTDKFGSGAITCNFKPAYTQLTVTLYKGKKRMAAAECSNHTRACYVATKAVKDDAKVQRWITKATGSWGKGKSTFVWSKPLSG</sequence>
<proteinExistence type="predicted"/>
<evidence type="ECO:0000313" key="2">
    <source>
        <dbReference type="Proteomes" id="UP000629371"/>
    </source>
</evidence>
<name>A0ABS1N1T5_9ACTN</name>
<keyword evidence="2" id="KW-1185">Reference proteome</keyword>
<dbReference type="RefSeq" id="WP_201810272.1">
    <property type="nucleotide sequence ID" value="NZ_JAERRI010000024.1"/>
</dbReference>
<comment type="caution">
    <text evidence="1">The sequence shown here is derived from an EMBL/GenBank/DDBJ whole genome shotgun (WGS) entry which is preliminary data.</text>
</comment>
<reference evidence="1 2" key="1">
    <citation type="submission" date="2021-01" db="EMBL/GenBank/DDBJ databases">
        <title>WGS of actinomycetes isolated from Thailand.</title>
        <authorList>
            <person name="Thawai C."/>
        </authorList>
    </citation>
    <scope>NUCLEOTIDE SEQUENCE [LARGE SCALE GENOMIC DNA]</scope>
    <source>
        <strain evidence="1 2">CH9-7</strain>
    </source>
</reference>
<evidence type="ECO:0000313" key="1">
    <source>
        <dbReference type="EMBL" id="MBL1094022.1"/>
    </source>
</evidence>
<dbReference type="EMBL" id="JAERRI010000024">
    <property type="protein sequence ID" value="MBL1094022.1"/>
    <property type="molecule type" value="Genomic_DNA"/>
</dbReference>
<organism evidence="1 2">
    <name type="scientific">Streptomyces siderophoricus</name>
    <dbReference type="NCBI Taxonomy" id="2802281"/>
    <lineage>
        <taxon>Bacteria</taxon>
        <taxon>Bacillati</taxon>
        <taxon>Actinomycetota</taxon>
        <taxon>Actinomycetes</taxon>
        <taxon>Kitasatosporales</taxon>
        <taxon>Streptomycetaceae</taxon>
        <taxon>Streptomyces</taxon>
    </lineage>
</organism>
<accession>A0ABS1N1T5</accession>